<dbReference type="Pfam" id="PF14361">
    <property type="entry name" value="RsbRD_N"/>
    <property type="match status" value="1"/>
</dbReference>
<protein>
    <recommendedName>
        <fullName evidence="1">RsbT co-antagonist protein RsbRD N-terminal domain-containing protein</fullName>
    </recommendedName>
</protein>
<evidence type="ECO:0000313" key="2">
    <source>
        <dbReference type="EMBL" id="RJP67667.1"/>
    </source>
</evidence>
<accession>A0A419EU69</accession>
<dbReference type="AlphaFoldDB" id="A0A419EU69"/>
<dbReference type="InterPro" id="IPR025751">
    <property type="entry name" value="RsbRD_N_dom"/>
</dbReference>
<evidence type="ECO:0000313" key="3">
    <source>
        <dbReference type="Proteomes" id="UP000285961"/>
    </source>
</evidence>
<gene>
    <name evidence="2" type="ORF">C4532_14220</name>
</gene>
<dbReference type="EMBL" id="QZKI01000101">
    <property type="protein sequence ID" value="RJP67667.1"/>
    <property type="molecule type" value="Genomic_DNA"/>
</dbReference>
<organism evidence="2 3">
    <name type="scientific">Candidatus Abyssobacteria bacterium SURF_17</name>
    <dbReference type="NCBI Taxonomy" id="2093361"/>
    <lineage>
        <taxon>Bacteria</taxon>
        <taxon>Pseudomonadati</taxon>
        <taxon>Candidatus Hydrogenedentota</taxon>
        <taxon>Candidatus Abyssobacteria</taxon>
    </lineage>
</organism>
<evidence type="ECO:0000259" key="1">
    <source>
        <dbReference type="Pfam" id="PF14361"/>
    </source>
</evidence>
<proteinExistence type="predicted"/>
<sequence>MMKLHDLLLQKRPAILEKWFQAALETYPADTSRFLRREKDRFANPVGHAISYGMEGLLDQLFDGNDSAKVSSLLDDIVRIRAVQDFSPSQAIGFIFTLKRIIRDVLQSEIRSGNASAEELFALEARIDSMALASFDIYMGCRETIYELKATQVKNATLKLLERTNLLTEMPEHEPDSNDDSDGK</sequence>
<feature type="domain" description="RsbT co-antagonist protein RsbRD N-terminal" evidence="1">
    <location>
        <begin position="13"/>
        <end position="150"/>
    </location>
</feature>
<comment type="caution">
    <text evidence="2">The sequence shown here is derived from an EMBL/GenBank/DDBJ whole genome shotgun (WGS) entry which is preliminary data.</text>
</comment>
<name>A0A419EU69_9BACT</name>
<reference evidence="2 3" key="1">
    <citation type="journal article" date="2017" name="ISME J.">
        <title>Energy and carbon metabolisms in a deep terrestrial subsurface fluid microbial community.</title>
        <authorList>
            <person name="Momper L."/>
            <person name="Jungbluth S.P."/>
            <person name="Lee M.D."/>
            <person name="Amend J.P."/>
        </authorList>
    </citation>
    <scope>NUCLEOTIDE SEQUENCE [LARGE SCALE GENOMIC DNA]</scope>
    <source>
        <strain evidence="2">SURF_17</strain>
    </source>
</reference>
<dbReference type="Proteomes" id="UP000285961">
    <property type="component" value="Unassembled WGS sequence"/>
</dbReference>